<dbReference type="AlphaFoldDB" id="Q1JZA1"/>
<dbReference type="CDD" id="cd00761">
    <property type="entry name" value="Glyco_tranf_GTA_type"/>
    <property type="match status" value="1"/>
</dbReference>
<dbReference type="OrthoDB" id="5391853at2"/>
<evidence type="ECO:0000313" key="2">
    <source>
        <dbReference type="Proteomes" id="UP000005695"/>
    </source>
</evidence>
<reference evidence="1" key="1">
    <citation type="submission" date="2006-05" db="EMBL/GenBank/DDBJ databases">
        <title>Annotation of the draft genome assembly of Desulfuromonas acetoxidans DSM 684.</title>
        <authorList>
            <consortium name="US DOE Joint Genome Institute (JGI-ORNL)"/>
            <person name="Larimer F."/>
            <person name="Land M."/>
            <person name="Hauser L."/>
        </authorList>
    </citation>
    <scope>NUCLEOTIDE SEQUENCE [LARGE SCALE GENOMIC DNA]</scope>
    <source>
        <strain evidence="1">DSM 684</strain>
    </source>
</reference>
<sequence length="424" mass="47618">MTFSKTQQRYLQRHALSGPWTLEGVQGDKYRGAVVIPALAEGEVLWATLNTLLSQSGGWPDDWLVVVVINAREDSDAQQVDSNLKDLEQLRRGRFAPAPVSWVDASGGGCRLSIKRGGVGMARKLGCDLVLPYLADKGLLVHLDADCRVEDTYLTVIEDYFTRHEGGGVLPYCHPLPTTQPFRAAMICYELYLRCHRQGLQWAGSPYAYHAIGSTMVSTAEAYVKAGGMNCRQAGEDFYFLQQVAKISAVDYLEGTVVWPSSRISQRTPFGTGQVIAASEEDTLQQLYHPATYAVLRDWLRTATEHPQETSQQLLERAAAIDTVLHNFLLKEGFAERWRQLCRTHGTIERRLRAFHEWFDGLKSLRCIHALGETYPVAPAVEQVPRLFELWGWDACCDLEEALIQLRRQDLSWLAEGDAAFLLD</sequence>
<dbReference type="EMBL" id="AAEW02000009">
    <property type="protein sequence ID" value="EAT15666.1"/>
    <property type="molecule type" value="Genomic_DNA"/>
</dbReference>
<accession>Q1JZA1</accession>
<dbReference type="Gene3D" id="3.90.550.10">
    <property type="entry name" value="Spore Coat Polysaccharide Biosynthesis Protein SpsA, Chain A"/>
    <property type="match status" value="1"/>
</dbReference>
<dbReference type="RefSeq" id="WP_006000652.1">
    <property type="nucleotide sequence ID" value="NZ_AAEW02000009.1"/>
</dbReference>
<evidence type="ECO:0000313" key="1">
    <source>
        <dbReference type="EMBL" id="EAT15666.1"/>
    </source>
</evidence>
<gene>
    <name evidence="1" type="ORF">Dace_1528</name>
</gene>
<evidence type="ECO:0008006" key="3">
    <source>
        <dbReference type="Google" id="ProtNLM"/>
    </source>
</evidence>
<organism evidence="1 2">
    <name type="scientific">Desulfuromonas acetoxidans (strain DSM 684 / 11070)</name>
    <dbReference type="NCBI Taxonomy" id="281689"/>
    <lineage>
        <taxon>Bacteria</taxon>
        <taxon>Pseudomonadati</taxon>
        <taxon>Thermodesulfobacteriota</taxon>
        <taxon>Desulfuromonadia</taxon>
        <taxon>Desulfuromonadales</taxon>
        <taxon>Desulfuromonadaceae</taxon>
        <taxon>Desulfuromonas</taxon>
    </lineage>
</organism>
<comment type="caution">
    <text evidence="1">The sequence shown here is derived from an EMBL/GenBank/DDBJ whole genome shotgun (WGS) entry which is preliminary data.</text>
</comment>
<dbReference type="SUPFAM" id="SSF53448">
    <property type="entry name" value="Nucleotide-diphospho-sugar transferases"/>
    <property type="match status" value="1"/>
</dbReference>
<proteinExistence type="predicted"/>
<keyword evidence="2" id="KW-1185">Reference proteome</keyword>
<reference evidence="1" key="2">
    <citation type="submission" date="2006-05" db="EMBL/GenBank/DDBJ databases">
        <title>Sequencing of the draft genome and assembly of Desulfuromonas acetoxidans DSM 684.</title>
        <authorList>
            <consortium name="US DOE Joint Genome Institute (JGI-PGF)"/>
            <person name="Copeland A."/>
            <person name="Lucas S."/>
            <person name="Lapidus A."/>
            <person name="Barry K."/>
            <person name="Detter J.C."/>
            <person name="Glavina del Rio T."/>
            <person name="Hammon N."/>
            <person name="Israni S."/>
            <person name="Dalin E."/>
            <person name="Tice H."/>
            <person name="Bruce D."/>
            <person name="Pitluck S."/>
            <person name="Richardson P."/>
        </authorList>
    </citation>
    <scope>NUCLEOTIDE SEQUENCE [LARGE SCALE GENOMIC DNA]</scope>
    <source>
        <strain evidence="1">DSM 684</strain>
    </source>
</reference>
<protein>
    <recommendedName>
        <fullName evidence="3">Glycosyltransferase 2-like domain-containing protein</fullName>
    </recommendedName>
</protein>
<dbReference type="Proteomes" id="UP000005695">
    <property type="component" value="Unassembled WGS sequence"/>
</dbReference>
<dbReference type="InterPro" id="IPR029044">
    <property type="entry name" value="Nucleotide-diphossugar_trans"/>
</dbReference>
<name>Q1JZA1_DESA6</name>